<sequence>MNFDDVRATVDDVIEAMFKTHPYEHLFVRDGWPAASCESVAVAVAAVLEDRDLGQWTMVTAGRPGEANGHAWLELRDDDGTVLFSIDYTLYQFPELSSGPFVGEGCTPAVYEFTDVRSEGSVWEWDWLGDETQPSRRLIRAVRAQLAEAEDEN</sequence>
<protein>
    <submittedName>
        <fullName evidence="1">Uncharacterized protein</fullName>
    </submittedName>
</protein>
<comment type="caution">
    <text evidence="1">The sequence shown here is derived from an EMBL/GenBank/DDBJ whole genome shotgun (WGS) entry which is preliminary data.</text>
</comment>
<reference evidence="1 2" key="1">
    <citation type="submission" date="2020-10" db="EMBL/GenBank/DDBJ databases">
        <title>Draft genome sequences of plant-associated actinobacteria.</title>
        <authorList>
            <person name="Tarlachkov S.V."/>
            <person name="Starodumova I.P."/>
            <person name="Dorofeeva L.V."/>
            <person name="Prisyazhnaya N.V."/>
            <person name="Roubtsova T.V."/>
            <person name="Chizhov V.N."/>
            <person name="Nadler S.A."/>
            <person name="Subbotin S.A."/>
            <person name="Evtushenko L.I."/>
        </authorList>
    </citation>
    <scope>NUCLEOTIDE SEQUENCE [LARGE SCALE GENOMIC DNA]</scope>
    <source>
        <strain evidence="1 2">VKM Ac-2886</strain>
    </source>
</reference>
<evidence type="ECO:0000313" key="1">
    <source>
        <dbReference type="EMBL" id="MBF4632730.1"/>
    </source>
</evidence>
<proteinExistence type="predicted"/>
<evidence type="ECO:0000313" key="2">
    <source>
        <dbReference type="Proteomes" id="UP000634579"/>
    </source>
</evidence>
<dbReference type="EMBL" id="JADKRP010000008">
    <property type="protein sequence ID" value="MBF4632730.1"/>
    <property type="molecule type" value="Genomic_DNA"/>
</dbReference>
<dbReference type="Proteomes" id="UP000634579">
    <property type="component" value="Unassembled WGS sequence"/>
</dbReference>
<organism evidence="1 2">
    <name type="scientific">Clavibacter phaseoli</name>
    <dbReference type="NCBI Taxonomy" id="1734031"/>
    <lineage>
        <taxon>Bacteria</taxon>
        <taxon>Bacillati</taxon>
        <taxon>Actinomycetota</taxon>
        <taxon>Actinomycetes</taxon>
        <taxon>Micrococcales</taxon>
        <taxon>Microbacteriaceae</taxon>
        <taxon>Clavibacter</taxon>
    </lineage>
</organism>
<keyword evidence="2" id="KW-1185">Reference proteome</keyword>
<name>A0A8I0VE99_9MICO</name>
<dbReference type="RefSeq" id="WP_194676298.1">
    <property type="nucleotide sequence ID" value="NZ_JADKRP010000008.1"/>
</dbReference>
<accession>A0A8I0VE99</accession>
<gene>
    <name evidence="1" type="ORF">ITJ42_16035</name>
</gene>
<dbReference type="AlphaFoldDB" id="A0A8I0VE99"/>